<keyword evidence="1" id="KW-0472">Membrane</keyword>
<sequence>MVIAGGLLILWGAFVVYSSIFKMRKQDVKDDSRVGSSWYIELEVLSKLANNLPYGLAKGLIAFIGFSFMALGSWMVY</sequence>
<reference evidence="2 3" key="1">
    <citation type="submission" date="2018-02" db="EMBL/GenBank/DDBJ databases">
        <title>Jeotgalibacillus proteolyticum sp. nov. a protease producing bacterium isolated from ocean sediments of Laizhou Bay.</title>
        <authorList>
            <person name="Li Y."/>
        </authorList>
    </citation>
    <scope>NUCLEOTIDE SEQUENCE [LARGE SCALE GENOMIC DNA]</scope>
    <source>
        <strain evidence="2 3">22-7</strain>
    </source>
</reference>
<evidence type="ECO:0000313" key="2">
    <source>
        <dbReference type="EMBL" id="PPA70348.1"/>
    </source>
</evidence>
<dbReference type="Proteomes" id="UP000239047">
    <property type="component" value="Unassembled WGS sequence"/>
</dbReference>
<dbReference type="AlphaFoldDB" id="A0A2S5GBL3"/>
<dbReference type="RefSeq" id="WP_104058298.1">
    <property type="nucleotide sequence ID" value="NZ_PREZ01000004.1"/>
</dbReference>
<keyword evidence="3" id="KW-1185">Reference proteome</keyword>
<organism evidence="2 3">
    <name type="scientific">Jeotgalibacillus proteolyticus</name>
    <dbReference type="NCBI Taxonomy" id="2082395"/>
    <lineage>
        <taxon>Bacteria</taxon>
        <taxon>Bacillati</taxon>
        <taxon>Bacillota</taxon>
        <taxon>Bacilli</taxon>
        <taxon>Bacillales</taxon>
        <taxon>Caryophanaceae</taxon>
        <taxon>Jeotgalibacillus</taxon>
    </lineage>
</organism>
<accession>A0A2S5GBL3</accession>
<dbReference type="EMBL" id="PREZ01000004">
    <property type="protein sequence ID" value="PPA70348.1"/>
    <property type="molecule type" value="Genomic_DNA"/>
</dbReference>
<keyword evidence="1" id="KW-0812">Transmembrane</keyword>
<evidence type="ECO:0000313" key="3">
    <source>
        <dbReference type="Proteomes" id="UP000239047"/>
    </source>
</evidence>
<keyword evidence="1" id="KW-1133">Transmembrane helix</keyword>
<comment type="caution">
    <text evidence="2">The sequence shown here is derived from an EMBL/GenBank/DDBJ whole genome shotgun (WGS) entry which is preliminary data.</text>
</comment>
<proteinExistence type="predicted"/>
<name>A0A2S5GBL3_9BACL</name>
<gene>
    <name evidence="2" type="ORF">C4B60_12275</name>
</gene>
<protein>
    <submittedName>
        <fullName evidence="2">Uncharacterized protein</fullName>
    </submittedName>
</protein>
<feature type="transmembrane region" description="Helical" evidence="1">
    <location>
        <begin position="55"/>
        <end position="76"/>
    </location>
</feature>
<evidence type="ECO:0000256" key="1">
    <source>
        <dbReference type="SAM" id="Phobius"/>
    </source>
</evidence>